<evidence type="ECO:0000256" key="3">
    <source>
        <dbReference type="ARBA" id="ARBA00022448"/>
    </source>
</evidence>
<feature type="transmembrane region" description="Helical" evidence="8">
    <location>
        <begin position="670"/>
        <end position="697"/>
    </location>
</feature>
<gene>
    <name evidence="14" type="ORF">TWF679_011078</name>
    <name evidence="13" type="ORF">TWF788_008639</name>
</gene>
<organism evidence="13 15">
    <name type="scientific">Orbilia oligospora</name>
    <name type="common">Nematode-trapping fungus</name>
    <name type="synonym">Arthrobotrys oligospora</name>
    <dbReference type="NCBI Taxonomy" id="2813651"/>
    <lineage>
        <taxon>Eukaryota</taxon>
        <taxon>Fungi</taxon>
        <taxon>Dikarya</taxon>
        <taxon>Ascomycota</taxon>
        <taxon>Pezizomycotina</taxon>
        <taxon>Orbiliomycetes</taxon>
        <taxon>Orbiliales</taxon>
        <taxon>Orbiliaceae</taxon>
        <taxon>Orbilia</taxon>
    </lineage>
</organism>
<feature type="domain" description="CSC1/OSCA1-like 7TM region" evidence="9">
    <location>
        <begin position="578"/>
        <end position="849"/>
    </location>
</feature>
<feature type="transmembrane region" description="Helical" evidence="8">
    <location>
        <begin position="99"/>
        <end position="121"/>
    </location>
</feature>
<feature type="transmembrane region" description="Helical" evidence="8">
    <location>
        <begin position="573"/>
        <end position="590"/>
    </location>
</feature>
<evidence type="ECO:0000313" key="14">
    <source>
        <dbReference type="EMBL" id="KAF3202095.1"/>
    </source>
</evidence>
<dbReference type="OrthoDB" id="1076608at2759"/>
<keyword evidence="3" id="KW-0813">Transport</keyword>
<feature type="transmembrane region" description="Helical" evidence="8">
    <location>
        <begin position="234"/>
        <end position="252"/>
    </location>
</feature>
<evidence type="ECO:0000313" key="15">
    <source>
        <dbReference type="Proteomes" id="UP000479691"/>
    </source>
</evidence>
<feature type="transmembrane region" description="Helical" evidence="8">
    <location>
        <begin position="622"/>
        <end position="648"/>
    </location>
</feature>
<proteinExistence type="inferred from homology"/>
<keyword evidence="6 8" id="KW-0472">Membrane</keyword>
<dbReference type="Proteomes" id="UP000614610">
    <property type="component" value="Unassembled WGS sequence"/>
</dbReference>
<feature type="compositionally biased region" description="Basic and acidic residues" evidence="7">
    <location>
        <begin position="991"/>
        <end position="1000"/>
    </location>
</feature>
<feature type="transmembrane region" description="Helical" evidence="8">
    <location>
        <begin position="718"/>
        <end position="746"/>
    </location>
</feature>
<accession>A0A6G1MNH2</accession>
<keyword evidence="4 8" id="KW-0812">Transmembrane</keyword>
<keyword evidence="5 8" id="KW-1133">Transmembrane helix</keyword>
<dbReference type="Pfam" id="PF14703">
    <property type="entry name" value="PHM7_cyt"/>
    <property type="match status" value="1"/>
</dbReference>
<feature type="domain" description="CSC1/OSCA1-like N-terminal transmembrane" evidence="11">
    <location>
        <begin position="100"/>
        <end position="254"/>
    </location>
</feature>
<evidence type="ECO:0000256" key="6">
    <source>
        <dbReference type="ARBA" id="ARBA00023136"/>
    </source>
</evidence>
<feature type="compositionally biased region" description="Basic and acidic residues" evidence="7">
    <location>
        <begin position="955"/>
        <end position="983"/>
    </location>
</feature>
<sequence>MSSSSSTPASTTASLPTSTTDVVERIISTIGSQTTRLPNGALTTIARLTTIIQTSIPTSLPDPTTTASTNNTGPNLGFGLDNDPQSKQAEKFVGISVQALLATMSGAFALFVIQTVIFLIIRRRLARIYEPRTYMVPERKKTVAPPKGWFSWLPAMLTTRDPEYISKSGLDAFCFLRFLRMMLKICIMQAALIIPIMLPLNATGGMDKDPDVPVQGLDILSWGNISRQKAERRTAALLMAVYAIAVVLYVTYDEMRGFVRLRQAYLTSPQHRLRASATTVLVTSIPKKWMTYDEMINLYDILPGGLKNVWLNRDYSELVEKIEMREWLAKKLEEAETNLIKMCVKKHFKKVKKEKGKKAARAAVEDGVEMVEGLTKGTPDGWGFQGHRHSHAPSDPFQTPMIPQTILEDETLEDEGKTGSEGMQKEDSTETRETFQKEDGDHGLDPKDFEYREDPPEALWRKYIQPKDRETMRVPVASWMPSLPLVGRKVDVIYYCRQKLALLNEDIPKEQASPEKFPLMNSAFLQFQSQIAAHMACQATNHHVPLRMAPRYLEVAPNDVIWENLHMRWWDRYLRYGASNAAVAGLILAWSVPMVFVASLSQISHLANLVPWLAFLQEAPKWLLSIIQGLLPPLLLSILTAVLLPLLLQTLGKYSGLPTRTAADRTVQNWYFAFLFITVFFVVSVSSALFGTIKDFIRDPVSIPTKLAATLPRASNFFFSYLLVQALGISGGALLQIAPLFLYYIIGPLFNRTPRAKWTQAKDLKFVTWGTFFPLYTNFGVISITYSVIAPLSLFFASMVFGLFWLVYRYNLLYVMDYQVDSGGLYFPKAINHLYMGLYIMEICMTGLFLLVRDEHDEIYCLPHAIIMLVMFFLTIIFQRVMYTNFAPLLEYLPITLEDDADASDKEFARRYEERRRLLQEDPEGANQAAIEKIDEAHAHGDDDEPIIHTSGKFGSEKEKEVLEGVESKSKPLKEETVEERANRIMRKEKKREEKRERRIAQGKPEEDEDSESSDSSDDDSDTDDDAHLKRPGTSHSKASTKASKKAKLGAITNALGINKIAAIGGIPSKALKKLPGIQLDLVHRLNELREEDEKNTSESEAMKKKRRLEIARLVRQIRQDDYSDYTDVNDLRKHILEAAMPPSKPHYDDEEQQRMESKTRRLFAHIDDDLGDLTYEQREALMEQAYKHPCLVARQPAVWIPTDILGISTDEIKNTPPEVWISNKNAFLKFKTKVVFEGNPPDFGHRDLIDL</sequence>
<name>A0A6G1MNH2_ORBOL</name>
<comment type="caution">
    <text evidence="13">The sequence shown here is derived from an EMBL/GenBank/DDBJ whole genome shotgun (WGS) entry which is preliminary data.</text>
</comment>
<dbReference type="EMBL" id="WIWT01000091">
    <property type="protein sequence ID" value="KAF3202095.1"/>
    <property type="molecule type" value="Genomic_DNA"/>
</dbReference>
<feature type="transmembrane region" description="Helical" evidence="8">
    <location>
        <begin position="792"/>
        <end position="810"/>
    </location>
</feature>
<dbReference type="InterPro" id="IPR045122">
    <property type="entry name" value="Csc1-like"/>
</dbReference>
<evidence type="ECO:0000256" key="1">
    <source>
        <dbReference type="ARBA" id="ARBA00004141"/>
    </source>
</evidence>
<dbReference type="Pfam" id="PF02714">
    <property type="entry name" value="RSN1_7TM"/>
    <property type="match status" value="1"/>
</dbReference>
<feature type="compositionally biased region" description="Acidic residues" evidence="7">
    <location>
        <begin position="1006"/>
        <end position="1025"/>
    </location>
</feature>
<dbReference type="InterPro" id="IPR003864">
    <property type="entry name" value="CSC1/OSCA1-like_7TM"/>
</dbReference>
<evidence type="ECO:0000259" key="9">
    <source>
        <dbReference type="Pfam" id="PF02714"/>
    </source>
</evidence>
<evidence type="ECO:0000259" key="10">
    <source>
        <dbReference type="Pfam" id="PF12621"/>
    </source>
</evidence>
<dbReference type="AlphaFoldDB" id="A0A6G1MNH2"/>
<feature type="transmembrane region" description="Helical" evidence="8">
    <location>
        <begin position="859"/>
        <end position="878"/>
    </location>
</feature>
<feature type="domain" description="CSC1/OSCA1-like cytosolic" evidence="12">
    <location>
        <begin position="278"/>
        <end position="564"/>
    </location>
</feature>
<feature type="domain" description="10TM putative phosphate transporter extracellular tail" evidence="10">
    <location>
        <begin position="1176"/>
        <end position="1243"/>
    </location>
</feature>
<evidence type="ECO:0000256" key="8">
    <source>
        <dbReference type="SAM" id="Phobius"/>
    </source>
</evidence>
<dbReference type="Pfam" id="PF13967">
    <property type="entry name" value="RSN1_TM"/>
    <property type="match status" value="1"/>
</dbReference>
<evidence type="ECO:0000256" key="5">
    <source>
        <dbReference type="ARBA" id="ARBA00022989"/>
    </source>
</evidence>
<dbReference type="GO" id="GO:0005886">
    <property type="term" value="C:plasma membrane"/>
    <property type="evidence" value="ECO:0007669"/>
    <property type="project" value="TreeGrafter"/>
</dbReference>
<feature type="region of interest" description="Disordered" evidence="7">
    <location>
        <begin position="411"/>
        <end position="451"/>
    </location>
</feature>
<dbReference type="InterPro" id="IPR027815">
    <property type="entry name" value="CSC1/OSCA1-like_cyt"/>
</dbReference>
<dbReference type="InterPro" id="IPR022257">
    <property type="entry name" value="PHM7_ext"/>
</dbReference>
<dbReference type="PANTHER" id="PTHR13018">
    <property type="entry name" value="PROBABLE MEMBRANE PROTEIN DUF221-RELATED"/>
    <property type="match status" value="1"/>
</dbReference>
<protein>
    <recommendedName>
        <fullName evidence="16">DUF221-domain-containing protein</fullName>
    </recommendedName>
</protein>
<dbReference type="GO" id="GO:0005227">
    <property type="term" value="F:calcium-activated cation channel activity"/>
    <property type="evidence" value="ECO:0007669"/>
    <property type="project" value="InterPro"/>
</dbReference>
<feature type="compositionally biased region" description="Basic and acidic residues" evidence="7">
    <location>
        <begin position="414"/>
        <end position="451"/>
    </location>
</feature>
<comment type="subcellular location">
    <subcellularLocation>
        <location evidence="1">Membrane</location>
        <topology evidence="1">Multi-pass membrane protein</topology>
    </subcellularLocation>
</comment>
<feature type="region of interest" description="Disordered" evidence="7">
    <location>
        <begin position="938"/>
        <end position="1045"/>
    </location>
</feature>
<evidence type="ECO:0000259" key="11">
    <source>
        <dbReference type="Pfam" id="PF13967"/>
    </source>
</evidence>
<dbReference type="Pfam" id="PF12621">
    <property type="entry name" value="PHM7_ext"/>
    <property type="match status" value="1"/>
</dbReference>
<feature type="transmembrane region" description="Helical" evidence="8">
    <location>
        <begin position="830"/>
        <end position="852"/>
    </location>
</feature>
<reference evidence="13 15" key="1">
    <citation type="submission" date="2019-06" db="EMBL/GenBank/DDBJ databases">
        <authorList>
            <person name="Palmer J.M."/>
        </authorList>
    </citation>
    <scope>NUCLEOTIDE SEQUENCE [LARGE SCALE GENOMIC DNA]</scope>
    <source>
        <strain evidence="14">TWF679</strain>
        <strain evidence="13 15">TWF788</strain>
    </source>
</reference>
<comment type="similarity">
    <text evidence="2">Belongs to the CSC1 (TC 1.A.17) family.</text>
</comment>
<dbReference type="Proteomes" id="UP000479691">
    <property type="component" value="Unassembled WGS sequence"/>
</dbReference>
<feature type="transmembrane region" description="Helical" evidence="8">
    <location>
        <begin position="181"/>
        <end position="200"/>
    </location>
</feature>
<dbReference type="InterPro" id="IPR032880">
    <property type="entry name" value="CSC1/OSCA1-like_N"/>
</dbReference>
<evidence type="ECO:0000259" key="12">
    <source>
        <dbReference type="Pfam" id="PF14703"/>
    </source>
</evidence>
<evidence type="ECO:0000256" key="7">
    <source>
        <dbReference type="SAM" id="MobiDB-lite"/>
    </source>
</evidence>
<evidence type="ECO:0000256" key="4">
    <source>
        <dbReference type="ARBA" id="ARBA00022692"/>
    </source>
</evidence>
<evidence type="ECO:0000256" key="2">
    <source>
        <dbReference type="ARBA" id="ARBA00007779"/>
    </source>
</evidence>
<evidence type="ECO:0000313" key="13">
    <source>
        <dbReference type="EMBL" id="KAF3174618.1"/>
    </source>
</evidence>
<dbReference type="PANTHER" id="PTHR13018:SF20">
    <property type="entry name" value="SPORULATION-SPECIFIC PROTEIN 75"/>
    <property type="match status" value="1"/>
</dbReference>
<dbReference type="EMBL" id="JAABOE010000055">
    <property type="protein sequence ID" value="KAF3174618.1"/>
    <property type="molecule type" value="Genomic_DNA"/>
</dbReference>
<evidence type="ECO:0008006" key="16">
    <source>
        <dbReference type="Google" id="ProtNLM"/>
    </source>
</evidence>